<evidence type="ECO:0000313" key="2">
    <source>
        <dbReference type="Proteomes" id="UP000254866"/>
    </source>
</evidence>
<dbReference type="OrthoDB" id="4958164at2759"/>
<name>A0A370T9G0_9HELO</name>
<gene>
    <name evidence="1" type="ORF">BP5553_10480</name>
</gene>
<dbReference type="EMBL" id="NPIC01000016">
    <property type="protein sequence ID" value="RDL30202.1"/>
    <property type="molecule type" value="Genomic_DNA"/>
</dbReference>
<dbReference type="Proteomes" id="UP000254866">
    <property type="component" value="Unassembled WGS sequence"/>
</dbReference>
<organism evidence="1 2">
    <name type="scientific">Venustampulla echinocandica</name>
    <dbReference type="NCBI Taxonomy" id="2656787"/>
    <lineage>
        <taxon>Eukaryota</taxon>
        <taxon>Fungi</taxon>
        <taxon>Dikarya</taxon>
        <taxon>Ascomycota</taxon>
        <taxon>Pezizomycotina</taxon>
        <taxon>Leotiomycetes</taxon>
        <taxon>Helotiales</taxon>
        <taxon>Pleuroascaceae</taxon>
        <taxon>Venustampulla</taxon>
    </lineage>
</organism>
<dbReference type="GeneID" id="43603329"/>
<accession>A0A370T9G0</accession>
<proteinExistence type="predicted"/>
<evidence type="ECO:0000313" key="1">
    <source>
        <dbReference type="EMBL" id="RDL30202.1"/>
    </source>
</evidence>
<dbReference type="AlphaFoldDB" id="A0A370T9G0"/>
<keyword evidence="2" id="KW-1185">Reference proteome</keyword>
<reference evidence="1 2" key="1">
    <citation type="journal article" date="2018" name="IMA Fungus">
        <title>IMA Genome-F 9: Draft genome sequence of Annulohypoxylon stygium, Aspergillus mulundensis, Berkeleyomyces basicola (syn. Thielaviopsis basicola), Ceratocystis smalleyi, two Cercospora beticola strains, Coleophoma cylindrospora, Fusarium fracticaudum, Phialophora cf. hyalina, and Morchella septimelata.</title>
        <authorList>
            <person name="Wingfield B.D."/>
            <person name="Bills G.F."/>
            <person name="Dong Y."/>
            <person name="Huang W."/>
            <person name="Nel W.J."/>
            <person name="Swalarsk-Parry B.S."/>
            <person name="Vaghefi N."/>
            <person name="Wilken P.M."/>
            <person name="An Z."/>
            <person name="de Beer Z.W."/>
            <person name="De Vos L."/>
            <person name="Chen L."/>
            <person name="Duong T.A."/>
            <person name="Gao Y."/>
            <person name="Hammerbacher A."/>
            <person name="Kikkert J.R."/>
            <person name="Li Y."/>
            <person name="Li H."/>
            <person name="Li K."/>
            <person name="Li Q."/>
            <person name="Liu X."/>
            <person name="Ma X."/>
            <person name="Naidoo K."/>
            <person name="Pethybridge S.J."/>
            <person name="Sun J."/>
            <person name="Steenkamp E.T."/>
            <person name="van der Nest M.A."/>
            <person name="van Wyk S."/>
            <person name="Wingfield M.J."/>
            <person name="Xiong C."/>
            <person name="Yue Q."/>
            <person name="Zhang X."/>
        </authorList>
    </citation>
    <scope>NUCLEOTIDE SEQUENCE [LARGE SCALE GENOMIC DNA]</scope>
    <source>
        <strain evidence="1 2">BP 5553</strain>
    </source>
</reference>
<sequence length="124" mass="14176">MDRATRSLRGKKADKPIAPTAIDIEIGRHCGKTVALEATTEYLQASKRAPTPELSERIHELTKENGQLRLEIKYQQEREEVLKDLPDDAKFMVETMWNALMHCKQVLQEVEDDRAQAMSGVERV</sequence>
<protein>
    <submittedName>
        <fullName evidence="1">Uncharacterized protein</fullName>
    </submittedName>
</protein>
<dbReference type="RefSeq" id="XP_031864810.1">
    <property type="nucleotide sequence ID" value="XM_032019103.1"/>
</dbReference>
<comment type="caution">
    <text evidence="1">The sequence shown here is derived from an EMBL/GenBank/DDBJ whole genome shotgun (WGS) entry which is preliminary data.</text>
</comment>